<feature type="region of interest" description="Disordered" evidence="1">
    <location>
        <begin position="197"/>
        <end position="222"/>
    </location>
</feature>
<accession>A0ABT1WBH2</accession>
<sequence length="222" mass="21957">MLILALDGASASGAGFGLVRNGPDGLSLLRERRETGQGAAVRLPALLSAALDRKPDLIAAIVGPGSFTGLRATLALAHGLAAGTGAEVIGVSVGEALAPALLAFGTATPLWCVSQARRDRVFIEAIAGDGRVAAPVSVTLEALPDPGGAPVLAGDAAAVVGAILAGRGIGWTPGPSVAAPVAIAAAALRRRDGMLSPRDAQPLYVDPPEAKLPGARSPAARP</sequence>
<dbReference type="EMBL" id="JAMSKV010000010">
    <property type="protein sequence ID" value="MCQ8279168.1"/>
    <property type="molecule type" value="Genomic_DNA"/>
</dbReference>
<keyword evidence="3" id="KW-0808">Transferase</keyword>
<dbReference type="EC" id="2.3.1.234" evidence="3"/>
<dbReference type="GO" id="GO:0061711">
    <property type="term" value="F:tRNA N(6)-L-threonylcarbamoyladenine synthase activity"/>
    <property type="evidence" value="ECO:0007669"/>
    <property type="project" value="UniProtKB-EC"/>
</dbReference>
<dbReference type="InterPro" id="IPR000905">
    <property type="entry name" value="Gcp-like_dom"/>
</dbReference>
<reference evidence="3 4" key="1">
    <citation type="submission" date="2022-06" db="EMBL/GenBank/DDBJ databases">
        <title>Endosaccharibacter gen. nov., sp. nov., endophytic bacteria isolated from sugarcane.</title>
        <authorList>
            <person name="Pitiwittayakul N."/>
            <person name="Yukphan P."/>
            <person name="Charoenyingcharoen P."/>
            <person name="Tanasupawat S."/>
        </authorList>
    </citation>
    <scope>NUCLEOTIDE SEQUENCE [LARGE SCALE GENOMIC DNA]</scope>
    <source>
        <strain evidence="3 4">KSS8</strain>
    </source>
</reference>
<feature type="domain" description="Gcp-like" evidence="2">
    <location>
        <begin position="54"/>
        <end position="122"/>
    </location>
</feature>
<dbReference type="RefSeq" id="WP_422864655.1">
    <property type="nucleotide sequence ID" value="NZ_JAMSKV010000010.1"/>
</dbReference>
<evidence type="ECO:0000256" key="1">
    <source>
        <dbReference type="SAM" id="MobiDB-lite"/>
    </source>
</evidence>
<organism evidence="3 4">
    <name type="scientific">Endosaccharibacter trunci</name>
    <dbReference type="NCBI Taxonomy" id="2812733"/>
    <lineage>
        <taxon>Bacteria</taxon>
        <taxon>Pseudomonadati</taxon>
        <taxon>Pseudomonadota</taxon>
        <taxon>Alphaproteobacteria</taxon>
        <taxon>Acetobacterales</taxon>
        <taxon>Acetobacteraceae</taxon>
        <taxon>Endosaccharibacter</taxon>
    </lineage>
</organism>
<dbReference type="Proteomes" id="UP001524587">
    <property type="component" value="Unassembled WGS sequence"/>
</dbReference>
<dbReference type="InterPro" id="IPR043129">
    <property type="entry name" value="ATPase_NBD"/>
</dbReference>
<comment type="caution">
    <text evidence="3">The sequence shown here is derived from an EMBL/GenBank/DDBJ whole genome shotgun (WGS) entry which is preliminary data.</text>
</comment>
<dbReference type="Gene3D" id="3.30.420.40">
    <property type="match status" value="2"/>
</dbReference>
<dbReference type="InterPro" id="IPR022496">
    <property type="entry name" value="T6A_TsaB"/>
</dbReference>
<name>A0ABT1WBH2_9PROT</name>
<dbReference type="Pfam" id="PF00814">
    <property type="entry name" value="TsaD"/>
    <property type="match status" value="1"/>
</dbReference>
<protein>
    <submittedName>
        <fullName evidence="3">tRNA (Adenosine(37)-N6)-threonylcarbamoyltransferase complex dimerization subunit type 1 TsaB</fullName>
        <ecNumber evidence="3">2.3.1.234</ecNumber>
    </submittedName>
</protein>
<gene>
    <name evidence="3" type="primary">tsaB</name>
    <name evidence="3" type="ORF">NFI95_12010</name>
</gene>
<keyword evidence="3" id="KW-0012">Acyltransferase</keyword>
<evidence type="ECO:0000259" key="2">
    <source>
        <dbReference type="Pfam" id="PF00814"/>
    </source>
</evidence>
<evidence type="ECO:0000313" key="4">
    <source>
        <dbReference type="Proteomes" id="UP001524587"/>
    </source>
</evidence>
<keyword evidence="4" id="KW-1185">Reference proteome</keyword>
<evidence type="ECO:0000313" key="3">
    <source>
        <dbReference type="EMBL" id="MCQ8279168.1"/>
    </source>
</evidence>
<dbReference type="SUPFAM" id="SSF53067">
    <property type="entry name" value="Actin-like ATPase domain"/>
    <property type="match status" value="1"/>
</dbReference>
<proteinExistence type="predicted"/>
<dbReference type="NCBIfam" id="TIGR03725">
    <property type="entry name" value="T6A_YeaZ"/>
    <property type="match status" value="1"/>
</dbReference>